<dbReference type="InterPro" id="IPR001810">
    <property type="entry name" value="F-box_dom"/>
</dbReference>
<dbReference type="PANTHER" id="PTHR31215">
    <property type="entry name" value="OS05G0510400 PROTEIN-RELATED"/>
    <property type="match status" value="1"/>
</dbReference>
<dbReference type="InterPro" id="IPR036047">
    <property type="entry name" value="F-box-like_dom_sf"/>
</dbReference>
<evidence type="ECO:0000313" key="3">
    <source>
        <dbReference type="Proteomes" id="UP001408789"/>
    </source>
</evidence>
<feature type="domain" description="F-box" evidence="1">
    <location>
        <begin position="16"/>
        <end position="47"/>
    </location>
</feature>
<dbReference type="SUPFAM" id="SSF81383">
    <property type="entry name" value="F-box domain"/>
    <property type="match status" value="1"/>
</dbReference>
<accession>A0AAP0DBA9</accession>
<organism evidence="2 3">
    <name type="scientific">Deinandra increscens subsp. villosa</name>
    <dbReference type="NCBI Taxonomy" id="3103831"/>
    <lineage>
        <taxon>Eukaryota</taxon>
        <taxon>Viridiplantae</taxon>
        <taxon>Streptophyta</taxon>
        <taxon>Embryophyta</taxon>
        <taxon>Tracheophyta</taxon>
        <taxon>Spermatophyta</taxon>
        <taxon>Magnoliopsida</taxon>
        <taxon>eudicotyledons</taxon>
        <taxon>Gunneridae</taxon>
        <taxon>Pentapetalae</taxon>
        <taxon>asterids</taxon>
        <taxon>campanulids</taxon>
        <taxon>Asterales</taxon>
        <taxon>Asteraceae</taxon>
        <taxon>Asteroideae</taxon>
        <taxon>Heliantheae alliance</taxon>
        <taxon>Madieae</taxon>
        <taxon>Madiinae</taxon>
        <taxon>Deinandra</taxon>
    </lineage>
</organism>
<evidence type="ECO:0000259" key="1">
    <source>
        <dbReference type="Pfam" id="PF12937"/>
    </source>
</evidence>
<sequence length="421" mass="47372">MTNTTPIIVIINCSILDKLPHSLLLHILSQLDDSADVARCRVASKAFDGVFPGLRSINLICSLNWYSSKRIKPFKTVFLDHISQLETVESVSIALDGLLMYYIDHDADDLYLTGEDFTNHWLPRASGSLKSLSISDHYSQNPSDVLPLISAYYLLDEPLNDFNKCFPNLQFLKLLSVKGLKHPKIHLLSLKTCLLDVLDCMESLSLIAPSLMLLKFKCYNPRALHVEAPMLSHFHIGFYEHGPLTLIKLDNLKTLWLESSHCGSLLSAFLVIESVDNLTLESRHPDERDHAYPKLSLQTVLMVFPNVSSLCIRSGAWSELEACLNTQGWEILDGTTGLKTICAYLKFGDPSLTFSSIACVLDQCVDLLEVKLLIHKGVTGTVFESFMSKCMLCWPGLKWRWGIWSMWSEDIECQMNHGTSS</sequence>
<dbReference type="InterPro" id="IPR044809">
    <property type="entry name" value="AUF1-like"/>
</dbReference>
<reference evidence="2 3" key="1">
    <citation type="submission" date="2024-04" db="EMBL/GenBank/DDBJ databases">
        <title>The reference genome of an endangered Asteraceae, Deinandra increscens subsp. villosa, native to the Central Coast of California.</title>
        <authorList>
            <person name="Guilliams M."/>
            <person name="Hasenstab-Lehman K."/>
            <person name="Meyer R."/>
            <person name="Mcevoy S."/>
        </authorList>
    </citation>
    <scope>NUCLEOTIDE SEQUENCE [LARGE SCALE GENOMIC DNA]</scope>
    <source>
        <tissue evidence="2">Leaf</tissue>
    </source>
</reference>
<evidence type="ECO:0000313" key="2">
    <source>
        <dbReference type="EMBL" id="KAK9072025.1"/>
    </source>
</evidence>
<keyword evidence="3" id="KW-1185">Reference proteome</keyword>
<name>A0AAP0DBA9_9ASTR</name>
<dbReference type="Pfam" id="PF12937">
    <property type="entry name" value="F-box-like"/>
    <property type="match status" value="1"/>
</dbReference>
<dbReference type="Proteomes" id="UP001408789">
    <property type="component" value="Unassembled WGS sequence"/>
</dbReference>
<dbReference type="AlphaFoldDB" id="A0AAP0DBA9"/>
<proteinExistence type="predicted"/>
<gene>
    <name evidence="2" type="ORF">SSX86_008457</name>
</gene>
<comment type="caution">
    <text evidence="2">The sequence shown here is derived from an EMBL/GenBank/DDBJ whole genome shotgun (WGS) entry which is preliminary data.</text>
</comment>
<dbReference type="EMBL" id="JBCNJP010000010">
    <property type="protein sequence ID" value="KAK9072025.1"/>
    <property type="molecule type" value="Genomic_DNA"/>
</dbReference>
<protein>
    <recommendedName>
        <fullName evidence="1">F-box domain-containing protein</fullName>
    </recommendedName>
</protein>